<dbReference type="STRING" id="1797994.A2227_00925"/>
<dbReference type="Gene3D" id="3.40.50.150">
    <property type="entry name" value="Vaccinia Virus protein VP39"/>
    <property type="match status" value="1"/>
</dbReference>
<evidence type="ECO:0000313" key="3">
    <source>
        <dbReference type="Proteomes" id="UP000178367"/>
    </source>
</evidence>
<protein>
    <recommendedName>
        <fullName evidence="1">Methyltransferase domain-containing protein</fullName>
    </recommendedName>
</protein>
<dbReference type="EMBL" id="MFGB01000020">
    <property type="protein sequence ID" value="OGF25750.1"/>
    <property type="molecule type" value="Genomic_DNA"/>
</dbReference>
<comment type="caution">
    <text evidence="2">The sequence shown here is derived from an EMBL/GenBank/DDBJ whole genome shotgun (WGS) entry which is preliminary data.</text>
</comment>
<dbReference type="InterPro" id="IPR025714">
    <property type="entry name" value="Methyltranfer_dom"/>
</dbReference>
<accession>A0A1F5SGB9</accession>
<organism evidence="2 3">
    <name type="scientific">Candidatus Falkowbacteria bacterium RIFOXYA2_FULL_47_19</name>
    <dbReference type="NCBI Taxonomy" id="1797994"/>
    <lineage>
        <taxon>Bacteria</taxon>
        <taxon>Candidatus Falkowiibacteriota</taxon>
    </lineage>
</organism>
<reference evidence="2 3" key="1">
    <citation type="journal article" date="2016" name="Nat. Commun.">
        <title>Thousands of microbial genomes shed light on interconnected biogeochemical processes in an aquifer system.</title>
        <authorList>
            <person name="Anantharaman K."/>
            <person name="Brown C.T."/>
            <person name="Hug L.A."/>
            <person name="Sharon I."/>
            <person name="Castelle C.J."/>
            <person name="Probst A.J."/>
            <person name="Thomas B.C."/>
            <person name="Singh A."/>
            <person name="Wilkins M.J."/>
            <person name="Karaoz U."/>
            <person name="Brodie E.L."/>
            <person name="Williams K.H."/>
            <person name="Hubbard S.S."/>
            <person name="Banfield J.F."/>
        </authorList>
    </citation>
    <scope>NUCLEOTIDE SEQUENCE [LARGE SCALE GENOMIC DNA]</scope>
</reference>
<dbReference type="InterPro" id="IPR029063">
    <property type="entry name" value="SAM-dependent_MTases_sf"/>
</dbReference>
<evidence type="ECO:0000259" key="1">
    <source>
        <dbReference type="Pfam" id="PF13847"/>
    </source>
</evidence>
<feature type="domain" description="Methyltransferase" evidence="1">
    <location>
        <begin position="24"/>
        <end position="141"/>
    </location>
</feature>
<dbReference type="SUPFAM" id="SSF53335">
    <property type="entry name" value="S-adenosyl-L-methionine-dependent methyltransferases"/>
    <property type="match status" value="1"/>
</dbReference>
<dbReference type="Pfam" id="PF13847">
    <property type="entry name" value="Methyltransf_31"/>
    <property type="match status" value="1"/>
</dbReference>
<evidence type="ECO:0000313" key="2">
    <source>
        <dbReference type="EMBL" id="OGF25750.1"/>
    </source>
</evidence>
<dbReference type="AlphaFoldDB" id="A0A1F5SGB9"/>
<dbReference type="CDD" id="cd02440">
    <property type="entry name" value="AdoMet_MTases"/>
    <property type="match status" value="1"/>
</dbReference>
<proteinExistence type="predicted"/>
<name>A0A1F5SGB9_9BACT</name>
<dbReference type="Proteomes" id="UP000178367">
    <property type="component" value="Unassembled WGS sequence"/>
</dbReference>
<gene>
    <name evidence="2" type="ORF">A2227_00925</name>
</gene>
<sequence length="184" mass="20460">MHNITGGDKLLDVKVILNKAEIGEGMKVADLGCGSTGHFVFPASAMVGEKGLVYAVDILKTVLETINRRIKYENAKNIITVWSNIEIFKATKIESGSLNVALLVNTLYQSHKRAEIIRESVRMIKKGGKLIIVEWKNTALPFGPPTEERVNKDALIKSGPRLGLEFEEEFFAGHYHYGLIFTKS</sequence>